<name>A0A0B7N321_9FUNG</name>
<dbReference type="Proteomes" id="UP000054107">
    <property type="component" value="Unassembled WGS sequence"/>
</dbReference>
<keyword evidence="2" id="KW-1185">Reference proteome</keyword>
<proteinExistence type="predicted"/>
<reference evidence="1 2" key="1">
    <citation type="submission" date="2014-09" db="EMBL/GenBank/DDBJ databases">
        <authorList>
            <person name="Ellenberger Sabrina"/>
        </authorList>
    </citation>
    <scope>NUCLEOTIDE SEQUENCE [LARGE SCALE GENOMIC DNA]</scope>
    <source>
        <strain evidence="1 2">CBS 412.66</strain>
    </source>
</reference>
<sequence length="331" mass="36728">MSQQKKQTKFQQANSTLLAASKRIVFLDIGQLEGSVYSWDKGPNKGLSARITDNAVFAWEKTPGGDVISTGSIYPPKTAGYFMAGYEMFLSPATVDAKTRAKKDFIAAVFKYFYNKAAKQWTSKYEKDEVVIVIPVPRYYNPKDKEAIKEAATLAGLCEHGSVHLEDSLDILVVRSAQLANEGFSNVIRWINANAPMIESVDTYQGEVPGSARQHYNGLPKMIQGIEEISNFTRAWQVKKAVHEMILGGFFGGDSIYIGNECINFDSEKIYEYSRDFQNKAIASAEYGQGSKTKGELRLYGTLEANSGDISVDEGYTVESLSLGEIFFRAL</sequence>
<organism evidence="1 2">
    <name type="scientific">Parasitella parasitica</name>
    <dbReference type="NCBI Taxonomy" id="35722"/>
    <lineage>
        <taxon>Eukaryota</taxon>
        <taxon>Fungi</taxon>
        <taxon>Fungi incertae sedis</taxon>
        <taxon>Mucoromycota</taxon>
        <taxon>Mucoromycotina</taxon>
        <taxon>Mucoromycetes</taxon>
        <taxon>Mucorales</taxon>
        <taxon>Mucorineae</taxon>
        <taxon>Mucoraceae</taxon>
        <taxon>Parasitella</taxon>
    </lineage>
</organism>
<gene>
    <name evidence="1" type="primary">PARPA_03471.1 scaffold 7964</name>
</gene>
<dbReference type="EMBL" id="LN722574">
    <property type="protein sequence ID" value="CEP09885.1"/>
    <property type="molecule type" value="Genomic_DNA"/>
</dbReference>
<dbReference type="Gene3D" id="3.30.420.40">
    <property type="match status" value="1"/>
</dbReference>
<protein>
    <submittedName>
        <fullName evidence="1">Uncharacterized protein</fullName>
    </submittedName>
</protein>
<accession>A0A0B7N321</accession>
<evidence type="ECO:0000313" key="2">
    <source>
        <dbReference type="Proteomes" id="UP000054107"/>
    </source>
</evidence>
<dbReference type="AlphaFoldDB" id="A0A0B7N321"/>
<evidence type="ECO:0000313" key="1">
    <source>
        <dbReference type="EMBL" id="CEP09885.1"/>
    </source>
</evidence>